<dbReference type="Pfam" id="PF10127">
    <property type="entry name" value="RlaP"/>
    <property type="match status" value="1"/>
</dbReference>
<name>A0AAE2YM78_9PROT</name>
<dbReference type="AlphaFoldDB" id="A0AAE2YM78"/>
<dbReference type="PANTHER" id="PTHR34817:SF2">
    <property type="entry name" value="NUCLEOTIDYLTRANSFERASE"/>
    <property type="match status" value="1"/>
</dbReference>
<keyword evidence="2" id="KW-1185">Reference proteome</keyword>
<comment type="caution">
    <text evidence="1">The sequence shown here is derived from an EMBL/GenBank/DDBJ whole genome shotgun (WGS) entry which is preliminary data.</text>
</comment>
<dbReference type="EMBL" id="JAAXYO010000002">
    <property type="protein sequence ID" value="MBU2786616.1"/>
    <property type="molecule type" value="Genomic_DNA"/>
</dbReference>
<gene>
    <name evidence="1" type="ORF">HFQ13_00025</name>
</gene>
<dbReference type="PANTHER" id="PTHR34817">
    <property type="entry name" value="NUCLEOTIDYLTRANSFERASE"/>
    <property type="match status" value="1"/>
</dbReference>
<proteinExistence type="predicted"/>
<accession>A0AAE2YM78</accession>
<evidence type="ECO:0000313" key="2">
    <source>
        <dbReference type="Proteomes" id="UP001197378"/>
    </source>
</evidence>
<protein>
    <submittedName>
        <fullName evidence="1">Nucleotidyltransferase domain-containing protein</fullName>
    </submittedName>
</protein>
<dbReference type="Proteomes" id="UP001197378">
    <property type="component" value="Unassembled WGS sequence"/>
</dbReference>
<organism evidence="1 2">
    <name type="scientific">Igneacidithiobacillus copahuensis</name>
    <dbReference type="NCBI Taxonomy" id="2724909"/>
    <lineage>
        <taxon>Bacteria</taxon>
        <taxon>Pseudomonadati</taxon>
        <taxon>Pseudomonadota</taxon>
        <taxon>Acidithiobacillia</taxon>
        <taxon>Acidithiobacillales</taxon>
        <taxon>Acidithiobacillaceae</taxon>
        <taxon>Igneacidithiobacillus</taxon>
    </lineage>
</organism>
<sequence>MDAFVMSPMPKGDAIEDRLRGVESAHGVRILYACESGSRACGFPSPDSDYDVRFIYARPLSEYLRVNPGRDVVELPIKGDLDISGWDLRKALQLMLKGNQAIFEWLYSPVVYRSHSAFLKECRHVSTRAYRRRAALGHYFGIASRIAAEHLHTDDAPIKKVLYVLRTMLAGRWAAENPEPPPISMDLLVAGTLMEAAIRQEIMDILKAKQSAMERETIHLSKDMTGFIYQSLLDLRRWLQEWDVPEPSPETTLADNLFFRWVCEQ</sequence>
<reference evidence="1" key="1">
    <citation type="journal article" date="2021" name="ISME J.">
        <title>Genomic evolution of the class Acidithiobacillia: deep-branching Proteobacteria living in extreme acidic conditions.</title>
        <authorList>
            <person name="Moya-Beltran A."/>
            <person name="Beard S."/>
            <person name="Rojas-Villalobos C."/>
            <person name="Issotta F."/>
            <person name="Gallardo Y."/>
            <person name="Ulloa R."/>
            <person name="Giaveno A."/>
            <person name="Degli Esposti M."/>
            <person name="Johnson D.B."/>
            <person name="Quatrini R."/>
        </authorList>
    </citation>
    <scope>NUCLEOTIDE SEQUENCE</scope>
    <source>
        <strain evidence="1">VAN18-1</strain>
    </source>
</reference>
<evidence type="ECO:0000313" key="1">
    <source>
        <dbReference type="EMBL" id="MBU2786616.1"/>
    </source>
</evidence>
<dbReference type="InterPro" id="IPR018775">
    <property type="entry name" value="RlaP"/>
</dbReference>